<evidence type="ECO:0000259" key="9">
    <source>
        <dbReference type="Pfam" id="PF02781"/>
    </source>
</evidence>
<feature type="binding site" evidence="7">
    <location>
        <position position="330"/>
    </location>
    <ligand>
        <name>substrate</name>
    </ligand>
</feature>
<evidence type="ECO:0000313" key="10">
    <source>
        <dbReference type="EMBL" id="KUK87429.1"/>
    </source>
</evidence>
<dbReference type="InterPro" id="IPR001282">
    <property type="entry name" value="G6P_DH"/>
</dbReference>
<comment type="catalytic activity">
    <reaction evidence="7">
        <text>D-glucose 6-phosphate + NADP(+) = 6-phospho-D-glucono-1,5-lactone + NADPH + H(+)</text>
        <dbReference type="Rhea" id="RHEA:15841"/>
        <dbReference type="ChEBI" id="CHEBI:15378"/>
        <dbReference type="ChEBI" id="CHEBI:57783"/>
        <dbReference type="ChEBI" id="CHEBI:57955"/>
        <dbReference type="ChEBI" id="CHEBI:58349"/>
        <dbReference type="ChEBI" id="CHEBI:61548"/>
        <dbReference type="EC" id="1.1.1.49"/>
    </reaction>
</comment>
<evidence type="ECO:0000256" key="4">
    <source>
        <dbReference type="ARBA" id="ARBA00022857"/>
    </source>
</evidence>
<dbReference type="GO" id="GO:0050661">
    <property type="term" value="F:NADP binding"/>
    <property type="evidence" value="ECO:0007669"/>
    <property type="project" value="UniProtKB-UniRule"/>
</dbReference>
<feature type="active site" description="Proton acceptor" evidence="7">
    <location>
        <position position="246"/>
    </location>
</feature>
<name>A0A117M6R8_9BACT</name>
<accession>A0A117M6R8</accession>
<dbReference type="PIRSF" id="PIRSF000110">
    <property type="entry name" value="G6PD"/>
    <property type="match status" value="1"/>
</dbReference>
<evidence type="ECO:0000256" key="2">
    <source>
        <dbReference type="ARBA" id="ARBA00009975"/>
    </source>
</evidence>
<dbReference type="AlphaFoldDB" id="A0A117M6R8"/>
<dbReference type="NCBIfam" id="TIGR00871">
    <property type="entry name" value="zwf"/>
    <property type="match status" value="1"/>
</dbReference>
<dbReference type="PRINTS" id="PR00079">
    <property type="entry name" value="G6PDHDRGNASE"/>
</dbReference>
<feature type="binding site" evidence="7">
    <location>
        <position position="222"/>
    </location>
    <ligand>
        <name>substrate</name>
    </ligand>
</feature>
<evidence type="ECO:0000256" key="7">
    <source>
        <dbReference type="HAMAP-Rule" id="MF_00966"/>
    </source>
</evidence>
<comment type="caution">
    <text evidence="10">The sequence shown here is derived from an EMBL/GenBank/DDBJ whole genome shotgun (WGS) entry which is preliminary data.</text>
</comment>
<evidence type="ECO:0000313" key="11">
    <source>
        <dbReference type="Proteomes" id="UP000055014"/>
    </source>
</evidence>
<dbReference type="Proteomes" id="UP000055014">
    <property type="component" value="Unassembled WGS sequence"/>
</dbReference>
<keyword evidence="4 7" id="KW-0521">NADP</keyword>
<comment type="caution">
    <text evidence="7">Lacks conserved residue(s) required for the propagation of feature annotation.</text>
</comment>
<evidence type="ECO:0000256" key="1">
    <source>
        <dbReference type="ARBA" id="ARBA00004937"/>
    </source>
</evidence>
<comment type="function">
    <text evidence="7">Catalyzes the oxidation of glucose 6-phosphate to 6-phosphogluconolactone.</text>
</comment>
<dbReference type="PATRIC" id="fig|1236046.5.peg.1244"/>
<evidence type="ECO:0000256" key="5">
    <source>
        <dbReference type="ARBA" id="ARBA00023002"/>
    </source>
</evidence>
<feature type="binding site" evidence="7">
    <location>
        <position position="154"/>
    </location>
    <ligand>
        <name>NADP(+)</name>
        <dbReference type="ChEBI" id="CHEBI:58349"/>
    </ligand>
</feature>
<dbReference type="EC" id="1.1.1.49" evidence="7"/>
<dbReference type="GO" id="GO:0006006">
    <property type="term" value="P:glucose metabolic process"/>
    <property type="evidence" value="ECO:0007669"/>
    <property type="project" value="UniProtKB-KW"/>
</dbReference>
<comment type="pathway">
    <text evidence="1 7">Carbohydrate degradation; pentose phosphate pathway; D-ribulose 5-phosphate from D-glucose 6-phosphate (oxidative stage): step 1/3.</text>
</comment>
<dbReference type="Pfam" id="PF02781">
    <property type="entry name" value="G6PD_C"/>
    <property type="match status" value="1"/>
</dbReference>
<dbReference type="GO" id="GO:0004345">
    <property type="term" value="F:glucose-6-phosphate dehydrogenase activity"/>
    <property type="evidence" value="ECO:0007669"/>
    <property type="project" value="UniProtKB-UniRule"/>
</dbReference>
<dbReference type="EMBL" id="LGGW01000148">
    <property type="protein sequence ID" value="KUK87429.1"/>
    <property type="molecule type" value="Genomic_DNA"/>
</dbReference>
<dbReference type="Pfam" id="PF00479">
    <property type="entry name" value="G6PD_N"/>
    <property type="match status" value="1"/>
</dbReference>
<dbReference type="SUPFAM" id="SSF55347">
    <property type="entry name" value="Glyceraldehyde-3-phosphate dehydrogenase-like, C-terminal domain"/>
    <property type="match status" value="1"/>
</dbReference>
<dbReference type="Gene3D" id="3.30.360.10">
    <property type="entry name" value="Dihydrodipicolinate Reductase, domain 2"/>
    <property type="match status" value="1"/>
</dbReference>
<proteinExistence type="inferred from homology"/>
<sequence length="498" mass="56710">MAKIENSIMIVFGASGDLTQRKLVPAVHSLGCEGLLPEKFNVIGVSRSKISDKGFRDRLFAGVQDYSRSDPKICNLWKGFETKIEYLQGDYDQEETYGELKKRIYELERNEQVRSNLLFYLSIPPEMHSIILKHLGKLGLGRSEEREVRIVIEKPFGRDLESAKELNGLVHESFREDQIFRIDHFLGKETVQNILAFRFANSIFEPLWNRQYIDHVQITVAEDIGVEHRAGYYDTAGVLRDMFQNHMLQLLTLMALEPPAVFEADALRDEKVKVLRSMNKCSDVVLGQYDGYLGEEGVYKDSKTPTYAALKTYVDNWRWKGVPFYLRSGKKMKRKVSEISVHFKSVPHMLFGQSINGEAVSPNILSLCIQPDEGIKLFFEAKIPGGSMKTRTVKMDFSFSGGFGNDILPDPYERLLVDVMQGDASLFARSDEIELAWGIIDPIIRRQENGEIKLCTYKTGSWGPEESSFLVSREGREWFVCCCGEDGEPSQEKDDGGK</sequence>
<dbReference type="Gene3D" id="3.40.50.720">
    <property type="entry name" value="NAD(P)-binding Rossmann-like Domain"/>
    <property type="match status" value="1"/>
</dbReference>
<evidence type="ECO:0000259" key="8">
    <source>
        <dbReference type="Pfam" id="PF00479"/>
    </source>
</evidence>
<dbReference type="SUPFAM" id="SSF51735">
    <property type="entry name" value="NAD(P)-binding Rossmann-fold domains"/>
    <property type="match status" value="1"/>
</dbReference>
<gene>
    <name evidence="7" type="primary">zwf</name>
    <name evidence="10" type="ORF">XE02_1308</name>
</gene>
<comment type="similarity">
    <text evidence="2 7">Belongs to the glucose-6-phosphate dehydrogenase family.</text>
</comment>
<evidence type="ECO:0000256" key="6">
    <source>
        <dbReference type="ARBA" id="ARBA00023277"/>
    </source>
</evidence>
<dbReference type="GO" id="GO:0009051">
    <property type="term" value="P:pentose-phosphate shunt, oxidative branch"/>
    <property type="evidence" value="ECO:0007669"/>
    <property type="project" value="TreeGrafter"/>
</dbReference>
<keyword evidence="5 7" id="KW-0560">Oxidoreductase</keyword>
<dbReference type="PROSITE" id="PS00069">
    <property type="entry name" value="G6P_DEHYDROGENASE"/>
    <property type="match status" value="1"/>
</dbReference>
<feature type="binding site" evidence="7">
    <location>
        <position position="47"/>
    </location>
    <ligand>
        <name>NADP(+)</name>
        <dbReference type="ChEBI" id="CHEBI:58349"/>
    </ligand>
</feature>
<feature type="domain" description="Glucose-6-phosphate dehydrogenase NAD-binding" evidence="8">
    <location>
        <begin position="10"/>
        <end position="193"/>
    </location>
</feature>
<feature type="binding site" evidence="7">
    <location>
        <position position="335"/>
    </location>
    <ligand>
        <name>substrate</name>
    </ligand>
</feature>
<dbReference type="PANTHER" id="PTHR23429">
    <property type="entry name" value="GLUCOSE-6-PHOSPHATE 1-DEHYDROGENASE G6PD"/>
    <property type="match status" value="1"/>
</dbReference>
<evidence type="ECO:0000256" key="3">
    <source>
        <dbReference type="ARBA" id="ARBA00022526"/>
    </source>
</evidence>
<organism evidence="10 11">
    <name type="scientific">Mesotoga infera</name>
    <dbReference type="NCBI Taxonomy" id="1236046"/>
    <lineage>
        <taxon>Bacteria</taxon>
        <taxon>Thermotogati</taxon>
        <taxon>Thermotogota</taxon>
        <taxon>Thermotogae</taxon>
        <taxon>Kosmotogales</taxon>
        <taxon>Kosmotogaceae</taxon>
        <taxon>Mesotoga</taxon>
    </lineage>
</organism>
<dbReference type="InterPro" id="IPR022675">
    <property type="entry name" value="G6P_DH_C"/>
</dbReference>
<dbReference type="InterPro" id="IPR019796">
    <property type="entry name" value="G6P_DH_AS"/>
</dbReference>
<dbReference type="PANTHER" id="PTHR23429:SF0">
    <property type="entry name" value="GLUCOSE-6-PHOSPHATE 1-DEHYDROGENASE"/>
    <property type="match status" value="1"/>
</dbReference>
<protein>
    <recommendedName>
        <fullName evidence="7">Glucose-6-phosphate 1-dehydrogenase</fullName>
        <shortName evidence="7">G6PD</shortName>
        <ecNumber evidence="7">1.1.1.49</ecNumber>
    </recommendedName>
</protein>
<dbReference type="HAMAP" id="MF_00966">
    <property type="entry name" value="G6PD"/>
    <property type="match status" value="1"/>
</dbReference>
<dbReference type="GO" id="GO:0005829">
    <property type="term" value="C:cytosol"/>
    <property type="evidence" value="ECO:0007669"/>
    <property type="project" value="TreeGrafter"/>
</dbReference>
<feature type="domain" description="Glucose-6-phosphate dehydrogenase C-terminal" evidence="9">
    <location>
        <begin position="195"/>
        <end position="478"/>
    </location>
</feature>
<keyword evidence="3 7" id="KW-0313">Glucose metabolism</keyword>
<keyword evidence="6 7" id="KW-0119">Carbohydrate metabolism</keyword>
<reference evidence="11" key="1">
    <citation type="journal article" date="2015" name="MBio">
        <title>Genome-Resolved Metagenomic Analysis Reveals Roles for Candidate Phyla and Other Microbial Community Members in Biogeochemical Transformations in Oil Reservoirs.</title>
        <authorList>
            <person name="Hu P."/>
            <person name="Tom L."/>
            <person name="Singh A."/>
            <person name="Thomas B.C."/>
            <person name="Baker B.J."/>
            <person name="Piceno Y.M."/>
            <person name="Andersen G.L."/>
            <person name="Banfield J.F."/>
        </authorList>
    </citation>
    <scope>NUCLEOTIDE SEQUENCE [LARGE SCALE GENOMIC DNA]</scope>
</reference>
<dbReference type="InterPro" id="IPR036291">
    <property type="entry name" value="NAD(P)-bd_dom_sf"/>
</dbReference>
<feature type="binding site" evidence="7">
    <location>
        <position position="188"/>
    </location>
    <ligand>
        <name>substrate</name>
    </ligand>
</feature>
<feature type="binding site" evidence="7">
    <location>
        <position position="241"/>
    </location>
    <ligand>
        <name>substrate</name>
    </ligand>
</feature>
<dbReference type="UniPathway" id="UPA00115">
    <property type="reaction ID" value="UER00408"/>
</dbReference>
<feature type="binding site" evidence="7">
    <location>
        <position position="184"/>
    </location>
    <ligand>
        <name>substrate</name>
    </ligand>
</feature>
<dbReference type="InterPro" id="IPR022674">
    <property type="entry name" value="G6P_DH_NAD-bd"/>
</dbReference>